<dbReference type="AlphaFoldDB" id="A0AAV9XQW1"/>
<gene>
    <name evidence="2" type="ORF">TWF694_000612</name>
</gene>
<keyword evidence="3" id="KW-1185">Reference proteome</keyword>
<protein>
    <submittedName>
        <fullName evidence="2">Uncharacterized protein</fullName>
    </submittedName>
</protein>
<evidence type="ECO:0000313" key="2">
    <source>
        <dbReference type="EMBL" id="KAK6543891.1"/>
    </source>
</evidence>
<reference evidence="2 3" key="1">
    <citation type="submission" date="2019-10" db="EMBL/GenBank/DDBJ databases">
        <authorList>
            <person name="Palmer J.M."/>
        </authorList>
    </citation>
    <scope>NUCLEOTIDE SEQUENCE [LARGE SCALE GENOMIC DNA]</scope>
    <source>
        <strain evidence="2 3">TWF694</strain>
    </source>
</reference>
<accession>A0AAV9XQW1</accession>
<sequence length="118" mass="12862">MANARKRGTAGRAISTSPAARTRQKRSSETQLRTGARLCCPRTTAIRLGRQPTKHNGQIAHGQAKPEHSPSAPYPPPSPPRECVRARVGVKSPPPKQLHHSPLAANCIYISKKIFLPF</sequence>
<evidence type="ECO:0000313" key="3">
    <source>
        <dbReference type="Proteomes" id="UP001365542"/>
    </source>
</evidence>
<evidence type="ECO:0000256" key="1">
    <source>
        <dbReference type="SAM" id="MobiDB-lite"/>
    </source>
</evidence>
<dbReference type="EMBL" id="JAVHJO010000001">
    <property type="protein sequence ID" value="KAK6543891.1"/>
    <property type="molecule type" value="Genomic_DNA"/>
</dbReference>
<proteinExistence type="predicted"/>
<dbReference type="Proteomes" id="UP001365542">
    <property type="component" value="Unassembled WGS sequence"/>
</dbReference>
<comment type="caution">
    <text evidence="2">The sequence shown here is derived from an EMBL/GenBank/DDBJ whole genome shotgun (WGS) entry which is preliminary data.</text>
</comment>
<feature type="region of interest" description="Disordered" evidence="1">
    <location>
        <begin position="1"/>
        <end position="84"/>
    </location>
</feature>
<organism evidence="2 3">
    <name type="scientific">Orbilia ellipsospora</name>
    <dbReference type="NCBI Taxonomy" id="2528407"/>
    <lineage>
        <taxon>Eukaryota</taxon>
        <taxon>Fungi</taxon>
        <taxon>Dikarya</taxon>
        <taxon>Ascomycota</taxon>
        <taxon>Pezizomycotina</taxon>
        <taxon>Orbiliomycetes</taxon>
        <taxon>Orbiliales</taxon>
        <taxon>Orbiliaceae</taxon>
        <taxon>Orbilia</taxon>
    </lineage>
</organism>
<name>A0AAV9XQW1_9PEZI</name>